<gene>
    <name evidence="1" type="ORF">PRRU23_09450</name>
</gene>
<dbReference type="AlphaFoldDB" id="A0AA37HV08"/>
<organism evidence="1 2">
    <name type="scientific">Segatella bryantii</name>
    <name type="common">Prevotella bryantii</name>
    <dbReference type="NCBI Taxonomy" id="77095"/>
    <lineage>
        <taxon>Bacteria</taxon>
        <taxon>Pseudomonadati</taxon>
        <taxon>Bacteroidota</taxon>
        <taxon>Bacteroidia</taxon>
        <taxon>Bacteroidales</taxon>
        <taxon>Prevotellaceae</taxon>
        <taxon>Segatella</taxon>
    </lineage>
</organism>
<dbReference type="EMBL" id="BPTR01000001">
    <property type="protein sequence ID" value="GJG27245.1"/>
    <property type="molecule type" value="Genomic_DNA"/>
</dbReference>
<proteinExistence type="predicted"/>
<comment type="caution">
    <text evidence="1">The sequence shown here is derived from an EMBL/GenBank/DDBJ whole genome shotgun (WGS) entry which is preliminary data.</text>
</comment>
<reference evidence="1" key="1">
    <citation type="submission" date="2021-08" db="EMBL/GenBank/DDBJ databases">
        <title>Prevotella lacticifex sp. nov., isolated from rumen of cow.</title>
        <authorList>
            <person name="Shinkai T."/>
            <person name="Ikeyama N."/>
            <person name="Kumagai M."/>
            <person name="Ohmori H."/>
            <person name="Sakamoto M."/>
            <person name="Ohkuma M."/>
            <person name="Mitsumori M."/>
        </authorList>
    </citation>
    <scope>NUCLEOTIDE SEQUENCE</scope>
    <source>
        <strain evidence="1">DSM 11371</strain>
    </source>
</reference>
<dbReference type="Proteomes" id="UP000887043">
    <property type="component" value="Unassembled WGS sequence"/>
</dbReference>
<sequence length="61" mass="6814">MSIDIKTQEIIYGLMSRLKDTPAAKIAITSEFPANFEVKKITAIKTNKALKRLAKYGMKLA</sequence>
<protein>
    <submittedName>
        <fullName evidence="1">Uncharacterized protein</fullName>
    </submittedName>
</protein>
<evidence type="ECO:0000313" key="2">
    <source>
        <dbReference type="Proteomes" id="UP000887043"/>
    </source>
</evidence>
<evidence type="ECO:0000313" key="1">
    <source>
        <dbReference type="EMBL" id="GJG27245.1"/>
    </source>
</evidence>
<accession>A0AA37HV08</accession>
<name>A0AA37HV08_SEGBR</name>